<dbReference type="SUPFAM" id="SSF51735">
    <property type="entry name" value="NAD(P)-binding Rossmann-fold domains"/>
    <property type="match status" value="1"/>
</dbReference>
<evidence type="ECO:0000256" key="2">
    <source>
        <dbReference type="ARBA" id="ARBA00022857"/>
    </source>
</evidence>
<comment type="caution">
    <text evidence="4">The sequence shown here is derived from an EMBL/GenBank/DDBJ whole genome shotgun (WGS) entry which is preliminary data.</text>
</comment>
<evidence type="ECO:0000256" key="1">
    <source>
        <dbReference type="ARBA" id="ARBA00006328"/>
    </source>
</evidence>
<dbReference type="Proteomes" id="UP000019473">
    <property type="component" value="Unassembled WGS sequence"/>
</dbReference>
<dbReference type="AlphaFoldDB" id="W9VZE2"/>
<evidence type="ECO:0000313" key="4">
    <source>
        <dbReference type="EMBL" id="EXJ61038.1"/>
    </source>
</evidence>
<name>W9VZE2_9EURO</name>
<evidence type="ECO:0000259" key="3">
    <source>
        <dbReference type="Pfam" id="PF05368"/>
    </source>
</evidence>
<protein>
    <recommendedName>
        <fullName evidence="3">NmrA-like domain-containing protein</fullName>
    </recommendedName>
</protein>
<evidence type="ECO:0000313" key="5">
    <source>
        <dbReference type="Proteomes" id="UP000019473"/>
    </source>
</evidence>
<dbReference type="eggNOG" id="KOG4169">
    <property type="taxonomic scope" value="Eukaryota"/>
</dbReference>
<sequence length="324" mass="35582">MTKLLVVVGATGGQGGSVLATLLGNTEWRLRGITRDLNGAEAKRLTAQGVEMVAADLDDYSSVQAAFAGANAIFAVTNYPGLLSKIGVIEEARVREQGQGTNMARAASEVPELDHYIWSTLPDSEAISGKEWYIPHFCGKGRVDAYIKNELPGLFSKTTRLTLPLYGDNFQYPVVTPRPIKSTSKYVHLVPWSPQCPVTLVGSHKDNVGPVVQAILQQGPAKLGSRHVVAAVEETTAAGMLQMWSEATGEDAIHVQISMEDYEKLWPVWATEMAAMYMWWQHEGKALWALRDEKVVTIEDLGLNPRELVSTKQAMLTRDWDALC</sequence>
<organism evidence="4 5">
    <name type="scientific">Cladophialophora yegresii CBS 114405</name>
    <dbReference type="NCBI Taxonomy" id="1182544"/>
    <lineage>
        <taxon>Eukaryota</taxon>
        <taxon>Fungi</taxon>
        <taxon>Dikarya</taxon>
        <taxon>Ascomycota</taxon>
        <taxon>Pezizomycotina</taxon>
        <taxon>Eurotiomycetes</taxon>
        <taxon>Chaetothyriomycetidae</taxon>
        <taxon>Chaetothyriales</taxon>
        <taxon>Herpotrichiellaceae</taxon>
        <taxon>Cladophialophora</taxon>
    </lineage>
</organism>
<proteinExistence type="inferred from homology"/>
<dbReference type="Gene3D" id="3.40.50.720">
    <property type="entry name" value="NAD(P)-binding Rossmann-like Domain"/>
    <property type="match status" value="1"/>
</dbReference>
<dbReference type="Gene3D" id="3.90.25.10">
    <property type="entry name" value="UDP-galactose 4-epimerase, domain 1"/>
    <property type="match status" value="1"/>
</dbReference>
<dbReference type="GO" id="GO:0005634">
    <property type="term" value="C:nucleus"/>
    <property type="evidence" value="ECO:0007669"/>
    <property type="project" value="TreeGrafter"/>
</dbReference>
<dbReference type="OrthoDB" id="3358371at2759"/>
<feature type="domain" description="NmrA-like" evidence="3">
    <location>
        <begin position="1"/>
        <end position="282"/>
    </location>
</feature>
<dbReference type="EMBL" id="AMGW01000003">
    <property type="protein sequence ID" value="EXJ61038.1"/>
    <property type="molecule type" value="Genomic_DNA"/>
</dbReference>
<comment type="similarity">
    <text evidence="1">Belongs to the NmrA-type oxidoreductase family.</text>
</comment>
<dbReference type="InterPro" id="IPR051164">
    <property type="entry name" value="NmrA-like_oxidored"/>
</dbReference>
<dbReference type="RefSeq" id="XP_007757391.1">
    <property type="nucleotide sequence ID" value="XM_007759201.1"/>
</dbReference>
<keyword evidence="5" id="KW-1185">Reference proteome</keyword>
<dbReference type="HOGENOM" id="CLU_007383_8_6_1"/>
<dbReference type="InterPro" id="IPR036291">
    <property type="entry name" value="NAD(P)-bd_dom_sf"/>
</dbReference>
<dbReference type="STRING" id="1182544.W9VZE2"/>
<dbReference type="PANTHER" id="PTHR42748">
    <property type="entry name" value="NITROGEN METABOLITE REPRESSION PROTEIN NMRA FAMILY MEMBER"/>
    <property type="match status" value="1"/>
</dbReference>
<gene>
    <name evidence="4" type="ORF">A1O7_05191</name>
</gene>
<dbReference type="GeneID" id="19179776"/>
<dbReference type="InterPro" id="IPR008030">
    <property type="entry name" value="NmrA-like"/>
</dbReference>
<dbReference type="VEuPathDB" id="FungiDB:A1O7_05191"/>
<dbReference type="PANTHER" id="PTHR42748:SF28">
    <property type="entry name" value="NMRA-LIKE DOMAIN-CONTAINING PROTEIN"/>
    <property type="match status" value="1"/>
</dbReference>
<reference evidence="4 5" key="1">
    <citation type="submission" date="2013-03" db="EMBL/GenBank/DDBJ databases">
        <title>The Genome Sequence of Cladophialophora yegresii CBS 114405.</title>
        <authorList>
            <consortium name="The Broad Institute Genomics Platform"/>
            <person name="Cuomo C."/>
            <person name="de Hoog S."/>
            <person name="Gorbushina A."/>
            <person name="Walker B."/>
            <person name="Young S.K."/>
            <person name="Zeng Q."/>
            <person name="Gargeya S."/>
            <person name="Fitzgerald M."/>
            <person name="Haas B."/>
            <person name="Abouelleil A."/>
            <person name="Allen A.W."/>
            <person name="Alvarado L."/>
            <person name="Arachchi H.M."/>
            <person name="Berlin A.M."/>
            <person name="Chapman S.B."/>
            <person name="Gainer-Dewar J."/>
            <person name="Goldberg J."/>
            <person name="Griggs A."/>
            <person name="Gujja S."/>
            <person name="Hansen M."/>
            <person name="Howarth C."/>
            <person name="Imamovic A."/>
            <person name="Ireland A."/>
            <person name="Larimer J."/>
            <person name="McCowan C."/>
            <person name="Murphy C."/>
            <person name="Pearson M."/>
            <person name="Poon T.W."/>
            <person name="Priest M."/>
            <person name="Roberts A."/>
            <person name="Saif S."/>
            <person name="Shea T."/>
            <person name="Sisk P."/>
            <person name="Sykes S."/>
            <person name="Wortman J."/>
            <person name="Nusbaum C."/>
            <person name="Birren B."/>
        </authorList>
    </citation>
    <scope>NUCLEOTIDE SEQUENCE [LARGE SCALE GENOMIC DNA]</scope>
    <source>
        <strain evidence="4 5">CBS 114405</strain>
    </source>
</reference>
<keyword evidence="2" id="KW-0521">NADP</keyword>
<accession>W9VZE2</accession>
<dbReference type="Pfam" id="PF05368">
    <property type="entry name" value="NmrA"/>
    <property type="match status" value="1"/>
</dbReference>